<sequence length="108" mass="12703">MVHFILLFSFFDNRYAYMHNRNTRQIKPNIVARSLGGESKVGLNLDRFLKLFAPSTTRNQTIELMEPWLMIQAIASETSPVEIKEFYEFRADNNSSYEEGRLDPLFQH</sequence>
<accession>A0AAD8AEC1</accession>
<keyword evidence="2" id="KW-1185">Reference proteome</keyword>
<dbReference type="EMBL" id="JASPKZ010001607">
    <property type="protein sequence ID" value="KAJ9597457.1"/>
    <property type="molecule type" value="Genomic_DNA"/>
</dbReference>
<organism evidence="1 2">
    <name type="scientific">Diploptera punctata</name>
    <name type="common">Pacific beetle cockroach</name>
    <dbReference type="NCBI Taxonomy" id="6984"/>
    <lineage>
        <taxon>Eukaryota</taxon>
        <taxon>Metazoa</taxon>
        <taxon>Ecdysozoa</taxon>
        <taxon>Arthropoda</taxon>
        <taxon>Hexapoda</taxon>
        <taxon>Insecta</taxon>
        <taxon>Pterygota</taxon>
        <taxon>Neoptera</taxon>
        <taxon>Polyneoptera</taxon>
        <taxon>Dictyoptera</taxon>
        <taxon>Blattodea</taxon>
        <taxon>Blaberoidea</taxon>
        <taxon>Blaberidae</taxon>
        <taxon>Diplopterinae</taxon>
        <taxon>Diploptera</taxon>
    </lineage>
</organism>
<reference evidence="1" key="1">
    <citation type="journal article" date="2023" name="IScience">
        <title>Live-bearing cockroach genome reveals convergent evolutionary mechanisms linked to viviparity in insects and beyond.</title>
        <authorList>
            <person name="Fouks B."/>
            <person name="Harrison M.C."/>
            <person name="Mikhailova A.A."/>
            <person name="Marchal E."/>
            <person name="English S."/>
            <person name="Carruthers M."/>
            <person name="Jennings E.C."/>
            <person name="Chiamaka E.L."/>
            <person name="Frigard R.A."/>
            <person name="Pippel M."/>
            <person name="Attardo G.M."/>
            <person name="Benoit J.B."/>
            <person name="Bornberg-Bauer E."/>
            <person name="Tobe S.S."/>
        </authorList>
    </citation>
    <scope>NUCLEOTIDE SEQUENCE</scope>
    <source>
        <strain evidence="1">Stay&amp;Tobe</strain>
    </source>
</reference>
<protein>
    <submittedName>
        <fullName evidence="1">Uncharacterized protein</fullName>
    </submittedName>
</protein>
<dbReference type="AlphaFoldDB" id="A0AAD8AEC1"/>
<feature type="non-terminal residue" evidence="1">
    <location>
        <position position="1"/>
    </location>
</feature>
<name>A0AAD8AEC1_DIPPU</name>
<gene>
    <name evidence="1" type="ORF">L9F63_011678</name>
</gene>
<proteinExistence type="predicted"/>
<evidence type="ECO:0000313" key="1">
    <source>
        <dbReference type="EMBL" id="KAJ9597457.1"/>
    </source>
</evidence>
<dbReference type="Proteomes" id="UP001233999">
    <property type="component" value="Unassembled WGS sequence"/>
</dbReference>
<reference evidence="1" key="2">
    <citation type="submission" date="2023-05" db="EMBL/GenBank/DDBJ databases">
        <authorList>
            <person name="Fouks B."/>
        </authorList>
    </citation>
    <scope>NUCLEOTIDE SEQUENCE</scope>
    <source>
        <strain evidence="1">Stay&amp;Tobe</strain>
        <tissue evidence="1">Testes</tissue>
    </source>
</reference>
<evidence type="ECO:0000313" key="2">
    <source>
        <dbReference type="Proteomes" id="UP001233999"/>
    </source>
</evidence>
<comment type="caution">
    <text evidence="1">The sequence shown here is derived from an EMBL/GenBank/DDBJ whole genome shotgun (WGS) entry which is preliminary data.</text>
</comment>